<gene>
    <name evidence="6" type="ORF">Vqi01_59800</name>
</gene>
<dbReference type="SUPFAM" id="SSF46689">
    <property type="entry name" value="Homeodomain-like"/>
    <property type="match status" value="1"/>
</dbReference>
<reference evidence="6 7" key="1">
    <citation type="submission" date="2021-01" db="EMBL/GenBank/DDBJ databases">
        <title>Whole genome shotgun sequence of Verrucosispora qiuiae NBRC 106684.</title>
        <authorList>
            <person name="Komaki H."/>
            <person name="Tamura T."/>
        </authorList>
    </citation>
    <scope>NUCLEOTIDE SEQUENCE [LARGE SCALE GENOMIC DNA]</scope>
    <source>
        <strain evidence="6 7">NBRC 106684</strain>
    </source>
</reference>
<dbReference type="RefSeq" id="WP_204038520.1">
    <property type="nucleotide sequence ID" value="NZ_BOPC01000161.1"/>
</dbReference>
<dbReference type="PRINTS" id="PR00455">
    <property type="entry name" value="HTHTETR"/>
</dbReference>
<dbReference type="Pfam" id="PF21597">
    <property type="entry name" value="TetR_C_43"/>
    <property type="match status" value="1"/>
</dbReference>
<dbReference type="EMBL" id="BOPC01000161">
    <property type="protein sequence ID" value="GIJ30818.1"/>
    <property type="molecule type" value="Genomic_DNA"/>
</dbReference>
<feature type="DNA-binding region" description="H-T-H motif" evidence="4">
    <location>
        <begin position="62"/>
        <end position="81"/>
    </location>
</feature>
<dbReference type="Pfam" id="PF00440">
    <property type="entry name" value="TetR_N"/>
    <property type="match status" value="1"/>
</dbReference>
<dbReference type="InterPro" id="IPR049445">
    <property type="entry name" value="TetR_SbtR-like_C"/>
</dbReference>
<accession>A0ABQ4JJP2</accession>
<dbReference type="InterPro" id="IPR036271">
    <property type="entry name" value="Tet_transcr_reg_TetR-rel_C_sf"/>
</dbReference>
<dbReference type="PROSITE" id="PS50977">
    <property type="entry name" value="HTH_TETR_2"/>
    <property type="match status" value="1"/>
</dbReference>
<evidence type="ECO:0000313" key="6">
    <source>
        <dbReference type="EMBL" id="GIJ30818.1"/>
    </source>
</evidence>
<keyword evidence="3" id="KW-0804">Transcription</keyword>
<dbReference type="SUPFAM" id="SSF48498">
    <property type="entry name" value="Tetracyclin repressor-like, C-terminal domain"/>
    <property type="match status" value="1"/>
</dbReference>
<comment type="caution">
    <text evidence="6">The sequence shown here is derived from an EMBL/GenBank/DDBJ whole genome shotgun (WGS) entry which is preliminary data.</text>
</comment>
<evidence type="ECO:0000256" key="1">
    <source>
        <dbReference type="ARBA" id="ARBA00023015"/>
    </source>
</evidence>
<dbReference type="InterPro" id="IPR009057">
    <property type="entry name" value="Homeodomain-like_sf"/>
</dbReference>
<keyword evidence="2 4" id="KW-0238">DNA-binding</keyword>
<evidence type="ECO:0000256" key="2">
    <source>
        <dbReference type="ARBA" id="ARBA00023125"/>
    </source>
</evidence>
<dbReference type="Proteomes" id="UP000653076">
    <property type="component" value="Unassembled WGS sequence"/>
</dbReference>
<dbReference type="PANTHER" id="PTHR30055:SF234">
    <property type="entry name" value="HTH-TYPE TRANSCRIPTIONAL REGULATOR BETI"/>
    <property type="match status" value="1"/>
</dbReference>
<dbReference type="InterPro" id="IPR001647">
    <property type="entry name" value="HTH_TetR"/>
</dbReference>
<name>A0ABQ4JJP2_9ACTN</name>
<organism evidence="6 7">
    <name type="scientific">Micromonospora qiuiae</name>
    <dbReference type="NCBI Taxonomy" id="502268"/>
    <lineage>
        <taxon>Bacteria</taxon>
        <taxon>Bacillati</taxon>
        <taxon>Actinomycetota</taxon>
        <taxon>Actinomycetes</taxon>
        <taxon>Micromonosporales</taxon>
        <taxon>Micromonosporaceae</taxon>
        <taxon>Micromonospora</taxon>
    </lineage>
</organism>
<dbReference type="PANTHER" id="PTHR30055">
    <property type="entry name" value="HTH-TYPE TRANSCRIPTIONAL REGULATOR RUTR"/>
    <property type="match status" value="1"/>
</dbReference>
<evidence type="ECO:0000256" key="4">
    <source>
        <dbReference type="PROSITE-ProRule" id="PRU00335"/>
    </source>
</evidence>
<evidence type="ECO:0000259" key="5">
    <source>
        <dbReference type="PROSITE" id="PS50977"/>
    </source>
</evidence>
<proteinExistence type="predicted"/>
<keyword evidence="7" id="KW-1185">Reference proteome</keyword>
<keyword evidence="1" id="KW-0805">Transcription regulation</keyword>
<evidence type="ECO:0000313" key="7">
    <source>
        <dbReference type="Proteomes" id="UP000653076"/>
    </source>
</evidence>
<dbReference type="InterPro" id="IPR050109">
    <property type="entry name" value="HTH-type_TetR-like_transc_reg"/>
</dbReference>
<evidence type="ECO:0000256" key="3">
    <source>
        <dbReference type="ARBA" id="ARBA00023163"/>
    </source>
</evidence>
<protein>
    <submittedName>
        <fullName evidence="6">TetR family transcriptional regulator</fullName>
    </submittedName>
</protein>
<dbReference type="Gene3D" id="1.10.357.10">
    <property type="entry name" value="Tetracycline Repressor, domain 2"/>
    <property type="match status" value="1"/>
</dbReference>
<feature type="domain" description="HTH tetR-type" evidence="5">
    <location>
        <begin position="40"/>
        <end position="99"/>
    </location>
</feature>
<sequence>MWGITPFDSSYDTGCPSISVKWAVSLMTERKVRPQRSDWQRNHKRLVAVAAALVARDGAQVSLEEIAREAGVGSATLHRHFPSRHALLEEVFQDSVAHLRRRAGELADKDPRTALLTWLEELTVAAASTRGLAAVLDAADSTASYSHTCHGIVREATEGLMSRALQVAAVRPGVSPDDLITLVQAISQATEGDPPAAGRLLRLALEGIRHQ</sequence>